<organism evidence="1 2">
    <name type="scientific">Arctia plantaginis</name>
    <name type="common">Wood tiger moth</name>
    <name type="synonym">Phalaena plantaginis</name>
    <dbReference type="NCBI Taxonomy" id="874455"/>
    <lineage>
        <taxon>Eukaryota</taxon>
        <taxon>Metazoa</taxon>
        <taxon>Ecdysozoa</taxon>
        <taxon>Arthropoda</taxon>
        <taxon>Hexapoda</taxon>
        <taxon>Insecta</taxon>
        <taxon>Pterygota</taxon>
        <taxon>Neoptera</taxon>
        <taxon>Endopterygota</taxon>
        <taxon>Lepidoptera</taxon>
        <taxon>Glossata</taxon>
        <taxon>Ditrysia</taxon>
        <taxon>Noctuoidea</taxon>
        <taxon>Erebidae</taxon>
        <taxon>Arctiinae</taxon>
        <taxon>Arctia</taxon>
    </lineage>
</organism>
<protein>
    <submittedName>
        <fullName evidence="1">Uncharacterized protein</fullName>
    </submittedName>
</protein>
<accession>A0A8S1B446</accession>
<comment type="caution">
    <text evidence="1">The sequence shown here is derived from an EMBL/GenBank/DDBJ whole genome shotgun (WGS) entry which is preliminary data.</text>
</comment>
<dbReference type="AlphaFoldDB" id="A0A8S1B446"/>
<dbReference type="EMBL" id="CADEBD010000358">
    <property type="protein sequence ID" value="CAB3251415.1"/>
    <property type="molecule type" value="Genomic_DNA"/>
</dbReference>
<name>A0A8S1B446_ARCPL</name>
<evidence type="ECO:0000313" key="1">
    <source>
        <dbReference type="EMBL" id="CAB3251415.1"/>
    </source>
</evidence>
<gene>
    <name evidence="1" type="ORF">APLA_LOCUS13613</name>
</gene>
<dbReference type="Proteomes" id="UP000494256">
    <property type="component" value="Unassembled WGS sequence"/>
</dbReference>
<dbReference type="OrthoDB" id="6779410at2759"/>
<sequence length="216" mass="25409">MVEFINSIPRIESHYLRASTSREYISGSKSISDLFRDFQEQQNNKSRQSGKFHLFYEIFTTQFNIGFFQPEKDQCDLCLQYKNSTADQRLALKQKYDTHLEEKALSREKKKKDRMNVDEFHLCVCYDVHAIMQSPNGDTSSFYYKSKLNSQHFTLTELNKLKENKSEEDFKNYGDVHCYFWDETQGNRGAVEIGSCVLDYLKNVCEYAGDRDINVI</sequence>
<dbReference type="PANTHER" id="PTHR10773">
    <property type="entry name" value="DNA-DIRECTED RNA POLYMERASES I, II, AND III SUBUNIT RPABC2"/>
    <property type="match status" value="1"/>
</dbReference>
<dbReference type="PANTHER" id="PTHR10773:SF19">
    <property type="match status" value="1"/>
</dbReference>
<proteinExistence type="predicted"/>
<reference evidence="1 2" key="1">
    <citation type="submission" date="2020-04" db="EMBL/GenBank/DDBJ databases">
        <authorList>
            <person name="Wallbank WR R."/>
            <person name="Pardo Diaz C."/>
            <person name="Kozak K."/>
            <person name="Martin S."/>
            <person name="Jiggins C."/>
            <person name="Moest M."/>
            <person name="Warren A I."/>
            <person name="Byers J.R.P. K."/>
            <person name="Montejo-Kovacevich G."/>
            <person name="Yen C E."/>
        </authorList>
    </citation>
    <scope>NUCLEOTIDE SEQUENCE [LARGE SCALE GENOMIC DNA]</scope>
</reference>
<evidence type="ECO:0000313" key="2">
    <source>
        <dbReference type="Proteomes" id="UP000494256"/>
    </source>
</evidence>